<dbReference type="EMBL" id="JAQQWN010000008">
    <property type="protein sequence ID" value="KAK8070706.1"/>
    <property type="molecule type" value="Genomic_DNA"/>
</dbReference>
<evidence type="ECO:0000313" key="8">
    <source>
        <dbReference type="EMBL" id="KAK8070706.1"/>
    </source>
</evidence>
<dbReference type="PANTHER" id="PTHR33048">
    <property type="entry name" value="PTH11-LIKE INTEGRAL MEMBRANE PROTEIN (AFU_ORTHOLOGUE AFUA_5G11245)"/>
    <property type="match status" value="1"/>
</dbReference>
<keyword evidence="2 6" id="KW-0812">Transmembrane</keyword>
<evidence type="ECO:0000256" key="4">
    <source>
        <dbReference type="ARBA" id="ARBA00023136"/>
    </source>
</evidence>
<keyword evidence="4 6" id="KW-0472">Membrane</keyword>
<dbReference type="InterPro" id="IPR049326">
    <property type="entry name" value="Rhodopsin_dom_fungi"/>
</dbReference>
<comment type="caution">
    <text evidence="8">The sequence shown here is derived from an EMBL/GenBank/DDBJ whole genome shotgun (WGS) entry which is preliminary data.</text>
</comment>
<dbReference type="Pfam" id="PF20684">
    <property type="entry name" value="Fung_rhodopsin"/>
    <property type="match status" value="1"/>
</dbReference>
<name>A0ABR1VHJ7_9PEZI</name>
<feature type="transmembrane region" description="Helical" evidence="6">
    <location>
        <begin position="243"/>
        <end position="267"/>
    </location>
</feature>
<comment type="subcellular location">
    <subcellularLocation>
        <location evidence="1">Membrane</location>
        <topology evidence="1">Multi-pass membrane protein</topology>
    </subcellularLocation>
</comment>
<dbReference type="InterPro" id="IPR052337">
    <property type="entry name" value="SAT4-like"/>
</dbReference>
<feature type="transmembrane region" description="Helical" evidence="6">
    <location>
        <begin position="65"/>
        <end position="84"/>
    </location>
</feature>
<organism evidence="8 9">
    <name type="scientific">Apiospora hydei</name>
    <dbReference type="NCBI Taxonomy" id="1337664"/>
    <lineage>
        <taxon>Eukaryota</taxon>
        <taxon>Fungi</taxon>
        <taxon>Dikarya</taxon>
        <taxon>Ascomycota</taxon>
        <taxon>Pezizomycotina</taxon>
        <taxon>Sordariomycetes</taxon>
        <taxon>Xylariomycetidae</taxon>
        <taxon>Amphisphaeriales</taxon>
        <taxon>Apiosporaceae</taxon>
        <taxon>Apiospora</taxon>
    </lineage>
</organism>
<keyword evidence="9" id="KW-1185">Reference proteome</keyword>
<evidence type="ECO:0000313" key="9">
    <source>
        <dbReference type="Proteomes" id="UP001433268"/>
    </source>
</evidence>
<dbReference type="PANTHER" id="PTHR33048:SF47">
    <property type="entry name" value="INTEGRAL MEMBRANE PROTEIN-RELATED"/>
    <property type="match status" value="1"/>
</dbReference>
<gene>
    <name evidence="8" type="ORF">PG997_010909</name>
</gene>
<reference evidence="8 9" key="1">
    <citation type="submission" date="2023-01" db="EMBL/GenBank/DDBJ databases">
        <title>Analysis of 21 Apiospora genomes using comparative genomics revels a genus with tremendous synthesis potential of carbohydrate active enzymes and secondary metabolites.</title>
        <authorList>
            <person name="Sorensen T."/>
        </authorList>
    </citation>
    <scope>NUCLEOTIDE SEQUENCE [LARGE SCALE GENOMIC DNA]</scope>
    <source>
        <strain evidence="8 9">CBS 114990</strain>
    </source>
</reference>
<dbReference type="RefSeq" id="XP_066664514.1">
    <property type="nucleotide sequence ID" value="XM_066815224.1"/>
</dbReference>
<protein>
    <recommendedName>
        <fullName evidence="7">Rhodopsin domain-containing protein</fullName>
    </recommendedName>
</protein>
<dbReference type="Proteomes" id="UP001433268">
    <property type="component" value="Unassembled WGS sequence"/>
</dbReference>
<evidence type="ECO:0000256" key="6">
    <source>
        <dbReference type="SAM" id="Phobius"/>
    </source>
</evidence>
<proteinExistence type="inferred from homology"/>
<evidence type="ECO:0000256" key="5">
    <source>
        <dbReference type="ARBA" id="ARBA00038359"/>
    </source>
</evidence>
<feature type="transmembrane region" description="Helical" evidence="6">
    <location>
        <begin position="34"/>
        <end position="53"/>
    </location>
</feature>
<feature type="transmembrane region" description="Helical" evidence="6">
    <location>
        <begin position="120"/>
        <end position="146"/>
    </location>
</feature>
<dbReference type="GeneID" id="92048284"/>
<feature type="transmembrane region" description="Helical" evidence="6">
    <location>
        <begin position="198"/>
        <end position="223"/>
    </location>
</feature>
<evidence type="ECO:0000256" key="3">
    <source>
        <dbReference type="ARBA" id="ARBA00022989"/>
    </source>
</evidence>
<evidence type="ECO:0000256" key="2">
    <source>
        <dbReference type="ARBA" id="ARBA00022692"/>
    </source>
</evidence>
<comment type="similarity">
    <text evidence="5">Belongs to the SAT4 family.</text>
</comment>
<feature type="domain" description="Rhodopsin" evidence="7">
    <location>
        <begin position="84"/>
        <end position="260"/>
    </location>
</feature>
<accession>A0ABR1VHJ7</accession>
<keyword evidence="3 6" id="KW-1133">Transmembrane helix</keyword>
<evidence type="ECO:0000256" key="1">
    <source>
        <dbReference type="ARBA" id="ARBA00004141"/>
    </source>
</evidence>
<evidence type="ECO:0000259" key="7">
    <source>
        <dbReference type="Pfam" id="PF20684"/>
    </source>
</evidence>
<sequence>MYNDTAAREGFASALVAMSHTQDLSEDLCTPTRLLVIVITILTTIFVVLRFLGRWRHGMQFGADDWTCLLALVLLYANFGVHIVLFAGELLYVTSINTYKISLLFFYWRTFPVRAMKIGGLVLGIFSVVWTFVAIFVIIFQCLPVTKAWQPWAEGTCSNLLHTEPAMAGMNIFCDVAILCLPIRPVMSLRINAAQKAFVIGTFLLGSYVVFTSCYRLAMFFKFDPTDATYTLAEAQAWDVVEMASGIISACLPTLGPILKTMTNAILTNTRFSRRMSALGPARTSGPKQDLHLVTIGGSGSSCRSPRSPHWSSHDKYGAIDDIEADCADEGSPWSTCRPPTSLLPARSPCSCGTGPVWLLILGHRKPRTR</sequence>